<dbReference type="EMBL" id="JACCBA010000001">
    <property type="protein sequence ID" value="NYD46546.1"/>
    <property type="molecule type" value="Genomic_DNA"/>
</dbReference>
<gene>
    <name evidence="2" type="ORF">BJY14_002529</name>
</gene>
<keyword evidence="3" id="KW-1185">Reference proteome</keyword>
<dbReference type="Pfam" id="PF01381">
    <property type="entry name" value="HTH_3"/>
    <property type="match status" value="1"/>
</dbReference>
<accession>A0A7Y9EFF8</accession>
<name>A0A7Y9EFF8_9ACTN</name>
<evidence type="ECO:0000313" key="3">
    <source>
        <dbReference type="Proteomes" id="UP000529783"/>
    </source>
</evidence>
<evidence type="ECO:0000313" key="2">
    <source>
        <dbReference type="EMBL" id="NYD46546.1"/>
    </source>
</evidence>
<feature type="domain" description="HTH cro/C1-type" evidence="1">
    <location>
        <begin position="21"/>
        <end position="57"/>
    </location>
</feature>
<reference evidence="2 3" key="1">
    <citation type="submission" date="2020-07" db="EMBL/GenBank/DDBJ databases">
        <title>Sequencing the genomes of 1000 actinobacteria strains.</title>
        <authorList>
            <person name="Klenk H.-P."/>
        </authorList>
    </citation>
    <scope>NUCLEOTIDE SEQUENCE [LARGE SCALE GENOMIC DNA]</scope>
    <source>
        <strain evidence="2 3">DSM 40398</strain>
    </source>
</reference>
<protein>
    <recommendedName>
        <fullName evidence="1">HTH cro/C1-type domain-containing protein</fullName>
    </recommendedName>
</protein>
<dbReference type="PROSITE" id="PS50943">
    <property type="entry name" value="HTH_CROC1"/>
    <property type="match status" value="1"/>
</dbReference>
<dbReference type="GO" id="GO:0003677">
    <property type="term" value="F:DNA binding"/>
    <property type="evidence" value="ECO:0007669"/>
    <property type="project" value="InterPro"/>
</dbReference>
<evidence type="ECO:0000259" key="1">
    <source>
        <dbReference type="PROSITE" id="PS50943"/>
    </source>
</evidence>
<organism evidence="2 3">
    <name type="scientific">Actinomadura luteofluorescens</name>
    <dbReference type="NCBI Taxonomy" id="46163"/>
    <lineage>
        <taxon>Bacteria</taxon>
        <taxon>Bacillati</taxon>
        <taxon>Actinomycetota</taxon>
        <taxon>Actinomycetes</taxon>
        <taxon>Streptosporangiales</taxon>
        <taxon>Thermomonosporaceae</taxon>
        <taxon>Actinomadura</taxon>
    </lineage>
</organism>
<sequence length="270" mass="30489">MSVRESIDPKSSLWAWLAFDLWFYRTQRGLSLAQTALVVKVTRGTVSNWEAGRFRPSDTCMKCLDKAWNTGGHFERLHLFACAGHDPDWFRQYIQYEMAAEIIKVFHGKHVPLLVQTEAYAQGVLRAAGHVHAAEATTKARMKRQEILVRADPPHLWILMDQEVLECPVGGLEVMRAQMARLLEVAELPRVCVRVVPREAGWHPGHDGPFQVLRVCGREIAYAGAQIDGRLIEAGEQADVLAIRFDQIGAMALSRAASKDLIERTMRTYE</sequence>
<dbReference type="Proteomes" id="UP000529783">
    <property type="component" value="Unassembled WGS sequence"/>
</dbReference>
<dbReference type="AlphaFoldDB" id="A0A7Y9EFF8"/>
<dbReference type="SUPFAM" id="SSF47413">
    <property type="entry name" value="lambda repressor-like DNA-binding domains"/>
    <property type="match status" value="1"/>
</dbReference>
<proteinExistence type="predicted"/>
<comment type="caution">
    <text evidence="2">The sequence shown here is derived from an EMBL/GenBank/DDBJ whole genome shotgun (WGS) entry which is preliminary data.</text>
</comment>
<dbReference type="InterPro" id="IPR010982">
    <property type="entry name" value="Lambda_DNA-bd_dom_sf"/>
</dbReference>
<dbReference type="InterPro" id="IPR001387">
    <property type="entry name" value="Cro/C1-type_HTH"/>
</dbReference>
<dbReference type="CDD" id="cd00093">
    <property type="entry name" value="HTH_XRE"/>
    <property type="match status" value="1"/>
</dbReference>
<dbReference type="Gene3D" id="1.10.260.40">
    <property type="entry name" value="lambda repressor-like DNA-binding domains"/>
    <property type="match status" value="1"/>
</dbReference>
<dbReference type="InterPro" id="IPR043917">
    <property type="entry name" value="DUF5753"/>
</dbReference>
<dbReference type="RefSeq" id="WP_179843785.1">
    <property type="nucleotide sequence ID" value="NZ_JACCBA010000001.1"/>
</dbReference>
<dbReference type="Pfam" id="PF19054">
    <property type="entry name" value="DUF5753"/>
    <property type="match status" value="1"/>
</dbReference>